<gene>
    <name evidence="3" type="ORF">MAR_019233</name>
</gene>
<evidence type="ECO:0000256" key="1">
    <source>
        <dbReference type="SAM" id="Coils"/>
    </source>
</evidence>
<dbReference type="EMBL" id="CP111017">
    <property type="protein sequence ID" value="WAR09275.1"/>
    <property type="molecule type" value="Genomic_DNA"/>
</dbReference>
<keyword evidence="4" id="KW-1185">Reference proteome</keyword>
<dbReference type="Proteomes" id="UP001164746">
    <property type="component" value="Chromosome 6"/>
</dbReference>
<sequence>MVKKRLIEVVTISVDDKLDQNGALRNVAVKDAWQRLRQKIDVNPEQLVDEAEFLSATPTPRDRGDSPQALQAASDLKKTKDELSQFCSCLEKIKASLEKDNQLQDKIEPPPGVAPDIAGSYKALAFICDRCQRGLREIDHLKKRVDNCEARSKELEKHIDEKEEAIDKLTKTVNTLEKKHSTVKEGKIDNIKEQMKMKSLEKQVEAKVAEVNKIRAENANLNKRLNEIKEQMGSELADMYNTHPPARIADLYRELFAGGRNDAFQFYKTSMSLTAKDAAVKTMAVLQDAFSFCEEASKLQFGLVLNSLITPTESFDGKQPPHKVDDNDMSQIQNVRKQTSRLSCEHVKNAFVTKLESSGDTYSMDELTGCMAFIEQYMCMQTPPLFIGFSDNMKQDIAVDKTKYEIASGKGAKVDFVLWPPLYGQKDGDVISKGVIQTK</sequence>
<evidence type="ECO:0000259" key="2">
    <source>
        <dbReference type="Pfam" id="PF16026"/>
    </source>
</evidence>
<accession>A0ABY7EH03</accession>
<dbReference type="Gene3D" id="1.10.287.2610">
    <property type="match status" value="1"/>
</dbReference>
<feature type="coiled-coil region" evidence="1">
    <location>
        <begin position="131"/>
        <end position="238"/>
    </location>
</feature>
<organism evidence="3 4">
    <name type="scientific">Mya arenaria</name>
    <name type="common">Soft-shell clam</name>
    <dbReference type="NCBI Taxonomy" id="6604"/>
    <lineage>
        <taxon>Eukaryota</taxon>
        <taxon>Metazoa</taxon>
        <taxon>Spiralia</taxon>
        <taxon>Lophotrochozoa</taxon>
        <taxon>Mollusca</taxon>
        <taxon>Bivalvia</taxon>
        <taxon>Autobranchia</taxon>
        <taxon>Heteroconchia</taxon>
        <taxon>Euheterodonta</taxon>
        <taxon>Imparidentia</taxon>
        <taxon>Neoheterodontei</taxon>
        <taxon>Myida</taxon>
        <taxon>Myoidea</taxon>
        <taxon>Myidae</taxon>
        <taxon>Mya</taxon>
    </lineage>
</organism>
<proteinExistence type="predicted"/>
<evidence type="ECO:0000313" key="4">
    <source>
        <dbReference type="Proteomes" id="UP001164746"/>
    </source>
</evidence>
<evidence type="ECO:0000313" key="3">
    <source>
        <dbReference type="EMBL" id="WAR09275.1"/>
    </source>
</evidence>
<dbReference type="SUPFAM" id="SSF57997">
    <property type="entry name" value="Tropomyosin"/>
    <property type="match status" value="1"/>
</dbReference>
<keyword evidence="1" id="KW-0175">Coiled coil</keyword>
<dbReference type="Pfam" id="PF16026">
    <property type="entry name" value="MIEAP"/>
    <property type="match status" value="1"/>
</dbReference>
<reference evidence="3" key="1">
    <citation type="submission" date="2022-11" db="EMBL/GenBank/DDBJ databases">
        <title>Centuries of genome instability and evolution in soft-shell clam transmissible cancer (bioRxiv).</title>
        <authorList>
            <person name="Hart S.F.M."/>
            <person name="Yonemitsu M.A."/>
            <person name="Giersch R.M."/>
            <person name="Beal B.F."/>
            <person name="Arriagada G."/>
            <person name="Davis B.W."/>
            <person name="Ostrander E.A."/>
            <person name="Goff S.P."/>
            <person name="Metzger M.J."/>
        </authorList>
    </citation>
    <scope>NUCLEOTIDE SEQUENCE</scope>
    <source>
        <strain evidence="3">MELC-2E11</strain>
        <tissue evidence="3">Siphon/mantle</tissue>
    </source>
</reference>
<protein>
    <recommendedName>
        <fullName evidence="2">Mitochondria-eating protein C-terminal domain-containing protein</fullName>
    </recommendedName>
</protein>
<name>A0ABY7EH03_MYAAR</name>
<feature type="domain" description="Mitochondria-eating protein C-terminal" evidence="2">
    <location>
        <begin position="245"/>
        <end position="438"/>
    </location>
</feature>
<dbReference type="InterPro" id="IPR031981">
    <property type="entry name" value="MIEAP_C"/>
</dbReference>